<accession>A0A7E4UX79</accession>
<dbReference type="WBParaSite" id="Pan_g13869.t1">
    <property type="protein sequence ID" value="Pan_g13869.t1"/>
    <property type="gene ID" value="Pan_g13869"/>
</dbReference>
<organism evidence="1 2">
    <name type="scientific">Panagrellus redivivus</name>
    <name type="common">Microworm</name>
    <dbReference type="NCBI Taxonomy" id="6233"/>
    <lineage>
        <taxon>Eukaryota</taxon>
        <taxon>Metazoa</taxon>
        <taxon>Ecdysozoa</taxon>
        <taxon>Nematoda</taxon>
        <taxon>Chromadorea</taxon>
        <taxon>Rhabditida</taxon>
        <taxon>Tylenchina</taxon>
        <taxon>Panagrolaimomorpha</taxon>
        <taxon>Panagrolaimoidea</taxon>
        <taxon>Panagrolaimidae</taxon>
        <taxon>Panagrellus</taxon>
    </lineage>
</organism>
<reference evidence="1" key="1">
    <citation type="journal article" date="2013" name="Genetics">
        <title>The draft genome and transcriptome of Panagrellus redivivus are shaped by the harsh demands of a free-living lifestyle.</title>
        <authorList>
            <person name="Srinivasan J."/>
            <person name="Dillman A.R."/>
            <person name="Macchietto M.G."/>
            <person name="Heikkinen L."/>
            <person name="Lakso M."/>
            <person name="Fracchia K.M."/>
            <person name="Antoshechkin I."/>
            <person name="Mortazavi A."/>
            <person name="Wong G."/>
            <person name="Sternberg P.W."/>
        </authorList>
    </citation>
    <scope>NUCLEOTIDE SEQUENCE [LARGE SCALE GENOMIC DNA]</scope>
    <source>
        <strain evidence="1">MT8872</strain>
    </source>
</reference>
<keyword evidence="1" id="KW-1185">Reference proteome</keyword>
<dbReference type="AlphaFoldDB" id="A0A7E4UX79"/>
<name>A0A7E4UX79_PANRE</name>
<protein>
    <submittedName>
        <fullName evidence="2">Sema domain-containing protein</fullName>
    </submittedName>
</protein>
<reference evidence="2" key="2">
    <citation type="submission" date="2020-10" db="UniProtKB">
        <authorList>
            <consortium name="WormBaseParasite"/>
        </authorList>
    </citation>
    <scope>IDENTIFICATION</scope>
</reference>
<sequence length="75" mass="8875">MCYYYNYVLYKRTDNYVDKIEERNDFGPFLGSQLPDFTRLATVISQDVLSFAMNQYFYMCAVVKRNDRVVSLSTS</sequence>
<evidence type="ECO:0000313" key="1">
    <source>
        <dbReference type="Proteomes" id="UP000492821"/>
    </source>
</evidence>
<dbReference type="Proteomes" id="UP000492821">
    <property type="component" value="Unassembled WGS sequence"/>
</dbReference>
<proteinExistence type="predicted"/>
<evidence type="ECO:0000313" key="2">
    <source>
        <dbReference type="WBParaSite" id="Pan_g13869.t1"/>
    </source>
</evidence>